<dbReference type="SUPFAM" id="SSF140453">
    <property type="entry name" value="EsxAB dimer-like"/>
    <property type="match status" value="1"/>
</dbReference>
<dbReference type="AlphaFoldDB" id="A0A1G8DNY3"/>
<evidence type="ECO:0000313" key="2">
    <source>
        <dbReference type="Proteomes" id="UP000183263"/>
    </source>
</evidence>
<sequence>MTGEVFEANSGEISGLSNMLVEIGADLGDACSLIGEHGALANGADAGRIFVGLAQVCDLTRSVIAGEFADMSEWQHQTSVELNAAAWFYHDTDAKNYDAFNRVMEGNSFPPAYDSPAAYSRVHELDIKAPPPPSDVKDVRTLVEETIGWMSDVDEKVNEAFGWSPIDFALEPLKGPWNELERLGGVYRTSCEGVEKCGENLGAATARVRESWKGQASQRFHQASTSQSKAMNWWGPVGRIIDLALQRASDEIQKAVIEVAETIRDLLKQEVQIDGAVAIVKIALKKTPVVGWGWQAERIYNAFKEGYDRCQTLVNQIQETVDAIKSFIEAIKEPIESAKNEVEKELRPIKDKIEPLKKAVEEVAAGAEVAQDFAKVADVTSLGGRERKPFYTGNQNEPWADAS</sequence>
<reference evidence="1 2" key="1">
    <citation type="submission" date="2016-10" db="EMBL/GenBank/DDBJ databases">
        <authorList>
            <person name="de Groot N.N."/>
        </authorList>
    </citation>
    <scope>NUCLEOTIDE SEQUENCE [LARGE SCALE GENOMIC DNA]</scope>
    <source>
        <strain evidence="1 2">DSM 44892</strain>
    </source>
</reference>
<dbReference type="EMBL" id="FNDN01000002">
    <property type="protein sequence ID" value="SDH59219.1"/>
    <property type="molecule type" value="Genomic_DNA"/>
</dbReference>
<name>A0A1G8DNY3_9NOCA</name>
<dbReference type="RefSeq" id="WP_139183157.1">
    <property type="nucleotide sequence ID" value="NZ_CP048813.1"/>
</dbReference>
<protein>
    <submittedName>
        <fullName evidence="1">Uncharacterized protein</fullName>
    </submittedName>
</protein>
<proteinExistence type="predicted"/>
<dbReference type="InterPro" id="IPR036689">
    <property type="entry name" value="ESAT-6-like_sf"/>
</dbReference>
<gene>
    <name evidence="1" type="ORF">SAMN05444695_102355</name>
</gene>
<dbReference type="OrthoDB" id="4763534at2"/>
<evidence type="ECO:0000313" key="1">
    <source>
        <dbReference type="EMBL" id="SDH59219.1"/>
    </source>
</evidence>
<keyword evidence="2" id="KW-1185">Reference proteome</keyword>
<dbReference type="Proteomes" id="UP000183263">
    <property type="component" value="Unassembled WGS sequence"/>
</dbReference>
<accession>A0A1G8DNY3</accession>
<organism evidence="1 2">
    <name type="scientific">Rhodococcus triatomae</name>
    <dbReference type="NCBI Taxonomy" id="300028"/>
    <lineage>
        <taxon>Bacteria</taxon>
        <taxon>Bacillati</taxon>
        <taxon>Actinomycetota</taxon>
        <taxon>Actinomycetes</taxon>
        <taxon>Mycobacteriales</taxon>
        <taxon>Nocardiaceae</taxon>
        <taxon>Rhodococcus</taxon>
    </lineage>
</organism>